<keyword evidence="5" id="KW-1185">Reference proteome</keyword>
<organism evidence="4 5">
    <name type="scientific">Phialocephala subalpina</name>
    <dbReference type="NCBI Taxonomy" id="576137"/>
    <lineage>
        <taxon>Eukaryota</taxon>
        <taxon>Fungi</taxon>
        <taxon>Dikarya</taxon>
        <taxon>Ascomycota</taxon>
        <taxon>Pezizomycotina</taxon>
        <taxon>Leotiomycetes</taxon>
        <taxon>Helotiales</taxon>
        <taxon>Mollisiaceae</taxon>
        <taxon>Phialocephala</taxon>
        <taxon>Phialocephala fortinii species complex</taxon>
    </lineage>
</organism>
<dbReference type="Proteomes" id="UP000184330">
    <property type="component" value="Unassembled WGS sequence"/>
</dbReference>
<sequence>MDVAGEILITEGGRVRTGREDEVLLLSRLLLCAILESYGKETLESARDQFLDLAEKQDGVCREVGGGFWMRLNARACHVWLWNSWKNWMTVSSGFERLVELDIWTNHPDILVPNDDATRLLQAEAEIVEANEKNKYELGSRVHLHAVTAAGENDEMSGVCQANISVALNFMAGRVGSSNKDETLSEAMAKIQEVLDEDDGNPRYYERLGHFYSRLDKEDEALKTWERAIALDHDHETCCREEYYQLKVYTLTRKDYGCTTPDHDAAIAVLKQAIKDDPENASSRWFHQMATMYKEKGDLEGARRTYRADMEFDPSWNSQWEDLADTYIDKELFEETRQFNWRGYCDALIEATILDPSRAYSHWDCTVSKANKLKEYQHFELAVEIFEYGIETSSQQKNKAAAKARANFEFALGETFCAMAKWEAAVSSLEDFFKHTKGEPERYKYNSLGAAYISTGRYEQSLAVYNKAVEEDPESSGKHASVGEIYLISGMPSKALTPYKTAIRLQEAFAVKSKGRRNNPTAFDQCVRDWYIDLGMTYERLERKEQALACYQKARHHAEELMGKLILGWLYERLDPRVKRVEDAYDEKAVWGFKTTVHAEDDFLEETECAGAEEALARVKRGEAWVLPSEEVERGLRDRARAMTFRNNWGVNLERRKKRTKQCMMRGH</sequence>
<reference evidence="4 5" key="1">
    <citation type="submission" date="2016-03" db="EMBL/GenBank/DDBJ databases">
        <authorList>
            <person name="Ploux O."/>
        </authorList>
    </citation>
    <scope>NUCLEOTIDE SEQUENCE [LARGE SCALE GENOMIC DNA]</scope>
    <source>
        <strain evidence="4 5">UAMH 11012</strain>
    </source>
</reference>
<evidence type="ECO:0000313" key="5">
    <source>
        <dbReference type="Proteomes" id="UP000184330"/>
    </source>
</evidence>
<dbReference type="PANTHER" id="PTHR45586:SF1">
    <property type="entry name" value="LIPOPOLYSACCHARIDE ASSEMBLY PROTEIN B"/>
    <property type="match status" value="1"/>
</dbReference>
<accession>A0A1L7WEM9</accession>
<dbReference type="AlphaFoldDB" id="A0A1L7WEM9"/>
<dbReference type="SUPFAM" id="SSF48452">
    <property type="entry name" value="TPR-like"/>
    <property type="match status" value="1"/>
</dbReference>
<feature type="repeat" description="TPR" evidence="3">
    <location>
        <begin position="442"/>
        <end position="475"/>
    </location>
</feature>
<evidence type="ECO:0000256" key="2">
    <source>
        <dbReference type="ARBA" id="ARBA00022803"/>
    </source>
</evidence>
<dbReference type="Pfam" id="PF13181">
    <property type="entry name" value="TPR_8"/>
    <property type="match status" value="3"/>
</dbReference>
<keyword evidence="1" id="KW-0677">Repeat</keyword>
<dbReference type="PANTHER" id="PTHR45586">
    <property type="entry name" value="TPR REPEAT-CONTAINING PROTEIN PA4667"/>
    <property type="match status" value="1"/>
</dbReference>
<dbReference type="InterPro" id="IPR051012">
    <property type="entry name" value="CellSynth/LPSAsmb/PSIAsmb"/>
</dbReference>
<dbReference type="InterPro" id="IPR019734">
    <property type="entry name" value="TPR_rpt"/>
</dbReference>
<evidence type="ECO:0000256" key="1">
    <source>
        <dbReference type="ARBA" id="ARBA00022737"/>
    </source>
</evidence>
<dbReference type="PROSITE" id="PS50293">
    <property type="entry name" value="TPR_REGION"/>
    <property type="match status" value="1"/>
</dbReference>
<protein>
    <recommendedName>
        <fullName evidence="6">TPR-like protein</fullName>
    </recommendedName>
</protein>
<dbReference type="STRING" id="576137.A0A1L7WEM9"/>
<evidence type="ECO:0000313" key="4">
    <source>
        <dbReference type="EMBL" id="CZR51237.1"/>
    </source>
</evidence>
<dbReference type="EMBL" id="FJOG01000001">
    <property type="protein sequence ID" value="CZR51237.1"/>
    <property type="molecule type" value="Genomic_DNA"/>
</dbReference>
<name>A0A1L7WEM9_9HELO</name>
<dbReference type="Gene3D" id="1.25.40.10">
    <property type="entry name" value="Tetratricopeptide repeat domain"/>
    <property type="match status" value="2"/>
</dbReference>
<feature type="repeat" description="TPR" evidence="3">
    <location>
        <begin position="202"/>
        <end position="235"/>
    </location>
</feature>
<evidence type="ECO:0000256" key="3">
    <source>
        <dbReference type="PROSITE-ProRule" id="PRU00339"/>
    </source>
</evidence>
<evidence type="ECO:0008006" key="6">
    <source>
        <dbReference type="Google" id="ProtNLM"/>
    </source>
</evidence>
<proteinExistence type="predicted"/>
<keyword evidence="2 3" id="KW-0802">TPR repeat</keyword>
<dbReference type="InterPro" id="IPR011990">
    <property type="entry name" value="TPR-like_helical_dom_sf"/>
</dbReference>
<gene>
    <name evidence="4" type="ORF">PAC_01112</name>
</gene>
<dbReference type="OrthoDB" id="21416at2759"/>
<dbReference type="SMART" id="SM00028">
    <property type="entry name" value="TPR"/>
    <property type="match status" value="5"/>
</dbReference>
<dbReference type="PROSITE" id="PS50005">
    <property type="entry name" value="TPR"/>
    <property type="match status" value="2"/>
</dbReference>